<evidence type="ECO:0000313" key="9">
    <source>
        <dbReference type="EMBL" id="MFA9462233.1"/>
    </source>
</evidence>
<dbReference type="Pfam" id="PF02696">
    <property type="entry name" value="SelO"/>
    <property type="match status" value="1"/>
</dbReference>
<evidence type="ECO:0000256" key="2">
    <source>
        <dbReference type="ARBA" id="ARBA00022679"/>
    </source>
</evidence>
<accession>A0ABV4U0G1</accession>
<dbReference type="RefSeq" id="WP_373657046.1">
    <property type="nucleotide sequence ID" value="NZ_JBGUAW010000011.1"/>
</dbReference>
<evidence type="ECO:0000313" key="10">
    <source>
        <dbReference type="Proteomes" id="UP001575181"/>
    </source>
</evidence>
<comment type="catalytic activity">
    <reaction evidence="8">
        <text>L-seryl-[protein] + UTP = O-(5'-uridylyl)-L-seryl-[protein] + diphosphate</text>
        <dbReference type="Rhea" id="RHEA:64604"/>
        <dbReference type="Rhea" id="RHEA-COMP:9863"/>
        <dbReference type="Rhea" id="RHEA-COMP:16635"/>
        <dbReference type="ChEBI" id="CHEBI:29999"/>
        <dbReference type="ChEBI" id="CHEBI:33019"/>
        <dbReference type="ChEBI" id="CHEBI:46398"/>
        <dbReference type="ChEBI" id="CHEBI:156051"/>
    </reaction>
</comment>
<name>A0ABV4U0G1_9GAMM</name>
<comment type="caution">
    <text evidence="9">The sequence shown here is derived from an EMBL/GenBank/DDBJ whole genome shotgun (WGS) entry which is preliminary data.</text>
</comment>
<comment type="cofactor">
    <cofactor evidence="8">
        <name>Mg(2+)</name>
        <dbReference type="ChEBI" id="CHEBI:18420"/>
    </cofactor>
    <cofactor evidence="8">
        <name>Mn(2+)</name>
        <dbReference type="ChEBI" id="CHEBI:29035"/>
    </cofactor>
</comment>
<dbReference type="PANTHER" id="PTHR32057:SF14">
    <property type="entry name" value="PROTEIN ADENYLYLTRANSFERASE SELO, MITOCHONDRIAL"/>
    <property type="match status" value="1"/>
</dbReference>
<comment type="catalytic activity">
    <reaction evidence="8">
        <text>L-threonyl-[protein] + ATP = 3-O-(5'-adenylyl)-L-threonyl-[protein] + diphosphate</text>
        <dbReference type="Rhea" id="RHEA:54292"/>
        <dbReference type="Rhea" id="RHEA-COMP:11060"/>
        <dbReference type="Rhea" id="RHEA-COMP:13847"/>
        <dbReference type="ChEBI" id="CHEBI:30013"/>
        <dbReference type="ChEBI" id="CHEBI:30616"/>
        <dbReference type="ChEBI" id="CHEBI:33019"/>
        <dbReference type="ChEBI" id="CHEBI:138113"/>
        <dbReference type="EC" id="2.7.7.108"/>
    </reaction>
</comment>
<evidence type="ECO:0000256" key="4">
    <source>
        <dbReference type="ARBA" id="ARBA00022723"/>
    </source>
</evidence>
<evidence type="ECO:0000256" key="6">
    <source>
        <dbReference type="ARBA" id="ARBA00022840"/>
    </source>
</evidence>
<sequence length="493" mass="54104">MAEPLTLENSYLRLPEACYARVAPTEVSAPQLVRLNVELARHLGLDPEALGASDGVAVLAGNHVPEGAAPLALAYAGHQFGNFVPQLGDGRAVLLGEVMDCDGVRRDIQLKGAGQTPFSRAGDGRASLGPVIREYLVSEGMAALGVSTTRALAMVSTGDPVLRQRMEPGGVIARVAASHVRVGTFEYFFRRGELETVRALADYVIERHYPELAEAGQPYKALIGAVADRTADLIADWLLVGFIHGVMNTDNISVAGETLDYGPCAFMDDYHPATVFSSIDRHGRYAYDQQPRIGHWDLARFAETLLPLISDDADTALAAAHEVLDPFEERLNARYHAGLRRKLGLAEEREGDADLALDLLGRMAKQRADFTLTFRRLADLKREPDGADEAVRALFEDPSDFDAWARTWRERLAAEERDDASRRVDMRSVNPAYIPRNHRVEQAIEAAMNEGDLRPIDDLLTVLTEPYADHPDYAHLAEPPSPEEVVTQTFCGT</sequence>
<protein>
    <recommendedName>
        <fullName evidence="8">Protein nucleotidyltransferase YdiU</fullName>
        <ecNumber evidence="8">2.7.7.-</ecNumber>
    </recommendedName>
    <alternativeName>
        <fullName evidence="8">Protein adenylyltransferase YdiU</fullName>
        <ecNumber evidence="8">2.7.7.108</ecNumber>
    </alternativeName>
    <alternativeName>
        <fullName evidence="8">Protein uridylyltransferase YdiU</fullName>
        <ecNumber evidence="8">2.7.7.-</ecNumber>
    </alternativeName>
</protein>
<feature type="binding site" evidence="8">
    <location>
        <position position="90"/>
    </location>
    <ligand>
        <name>ATP</name>
        <dbReference type="ChEBI" id="CHEBI:30616"/>
    </ligand>
</feature>
<evidence type="ECO:0000256" key="3">
    <source>
        <dbReference type="ARBA" id="ARBA00022695"/>
    </source>
</evidence>
<comment type="function">
    <text evidence="8">Nucleotidyltransferase involved in the post-translational modification of proteins. It can catalyze the addition of adenosine monophosphate (AMP) or uridine monophosphate (UMP) to a protein, resulting in modifications known as AMPylation and UMPylation.</text>
</comment>
<keyword evidence="8" id="KW-0464">Manganese</keyword>
<feature type="binding site" evidence="8">
    <location>
        <position position="181"/>
    </location>
    <ligand>
        <name>ATP</name>
        <dbReference type="ChEBI" id="CHEBI:30616"/>
    </ligand>
</feature>
<keyword evidence="4 8" id="KW-0479">Metal-binding</keyword>
<gene>
    <name evidence="8" type="primary">ydiU</name>
    <name evidence="8" type="synonym">selO</name>
    <name evidence="9" type="ORF">ACERLL_15555</name>
</gene>
<evidence type="ECO:0000256" key="1">
    <source>
        <dbReference type="ARBA" id="ARBA00009747"/>
    </source>
</evidence>
<feature type="binding site" evidence="8">
    <location>
        <position position="91"/>
    </location>
    <ligand>
        <name>ATP</name>
        <dbReference type="ChEBI" id="CHEBI:30616"/>
    </ligand>
</feature>
<keyword evidence="3 8" id="KW-0548">Nucleotidyltransferase</keyword>
<comment type="similarity">
    <text evidence="1 8">Belongs to the SELO family.</text>
</comment>
<keyword evidence="6 8" id="KW-0067">ATP-binding</keyword>
<comment type="catalytic activity">
    <reaction evidence="8">
        <text>L-seryl-[protein] + ATP = 3-O-(5'-adenylyl)-L-seryl-[protein] + diphosphate</text>
        <dbReference type="Rhea" id="RHEA:58120"/>
        <dbReference type="Rhea" id="RHEA-COMP:9863"/>
        <dbReference type="Rhea" id="RHEA-COMP:15073"/>
        <dbReference type="ChEBI" id="CHEBI:29999"/>
        <dbReference type="ChEBI" id="CHEBI:30616"/>
        <dbReference type="ChEBI" id="CHEBI:33019"/>
        <dbReference type="ChEBI" id="CHEBI:142516"/>
        <dbReference type="EC" id="2.7.7.108"/>
    </reaction>
</comment>
<comment type="catalytic activity">
    <reaction evidence="8">
        <text>L-histidyl-[protein] + UTP = N(tele)-(5'-uridylyl)-L-histidyl-[protein] + diphosphate</text>
        <dbReference type="Rhea" id="RHEA:83891"/>
        <dbReference type="Rhea" id="RHEA-COMP:9745"/>
        <dbReference type="Rhea" id="RHEA-COMP:20239"/>
        <dbReference type="ChEBI" id="CHEBI:29979"/>
        <dbReference type="ChEBI" id="CHEBI:33019"/>
        <dbReference type="ChEBI" id="CHEBI:46398"/>
        <dbReference type="ChEBI" id="CHEBI:233474"/>
    </reaction>
</comment>
<feature type="binding site" evidence="8">
    <location>
        <position position="251"/>
    </location>
    <ligand>
        <name>Mg(2+)</name>
        <dbReference type="ChEBI" id="CHEBI:18420"/>
    </ligand>
</feature>
<evidence type="ECO:0000256" key="5">
    <source>
        <dbReference type="ARBA" id="ARBA00022741"/>
    </source>
</evidence>
<keyword evidence="5 8" id="KW-0547">Nucleotide-binding</keyword>
<dbReference type="EMBL" id="JBGUAW010000011">
    <property type="protein sequence ID" value="MFA9462233.1"/>
    <property type="molecule type" value="Genomic_DNA"/>
</dbReference>
<keyword evidence="10" id="KW-1185">Reference proteome</keyword>
<organism evidence="9 10">
    <name type="scientific">Thiohalorhabdus methylotrophus</name>
    <dbReference type="NCBI Taxonomy" id="3242694"/>
    <lineage>
        <taxon>Bacteria</taxon>
        <taxon>Pseudomonadati</taxon>
        <taxon>Pseudomonadota</taxon>
        <taxon>Gammaproteobacteria</taxon>
        <taxon>Thiohalorhabdales</taxon>
        <taxon>Thiohalorhabdaceae</taxon>
        <taxon>Thiohalorhabdus</taxon>
    </lineage>
</organism>
<feature type="binding site" evidence="8">
    <location>
        <position position="260"/>
    </location>
    <ligand>
        <name>Mg(2+)</name>
        <dbReference type="ChEBI" id="CHEBI:18420"/>
    </ligand>
</feature>
<dbReference type="PANTHER" id="PTHR32057">
    <property type="entry name" value="PROTEIN ADENYLYLTRANSFERASE SELO, MITOCHONDRIAL"/>
    <property type="match status" value="1"/>
</dbReference>
<keyword evidence="7 8" id="KW-0460">Magnesium</keyword>
<comment type="catalytic activity">
    <reaction evidence="8">
        <text>L-tyrosyl-[protein] + ATP = O-(5'-adenylyl)-L-tyrosyl-[protein] + diphosphate</text>
        <dbReference type="Rhea" id="RHEA:54288"/>
        <dbReference type="Rhea" id="RHEA-COMP:10136"/>
        <dbReference type="Rhea" id="RHEA-COMP:13846"/>
        <dbReference type="ChEBI" id="CHEBI:30616"/>
        <dbReference type="ChEBI" id="CHEBI:33019"/>
        <dbReference type="ChEBI" id="CHEBI:46858"/>
        <dbReference type="ChEBI" id="CHEBI:83624"/>
        <dbReference type="EC" id="2.7.7.108"/>
    </reaction>
</comment>
<dbReference type="HAMAP" id="MF_00692">
    <property type="entry name" value="SelO"/>
    <property type="match status" value="1"/>
</dbReference>
<dbReference type="NCBIfam" id="NF000658">
    <property type="entry name" value="PRK00029.1"/>
    <property type="match status" value="1"/>
</dbReference>
<keyword evidence="2 8" id="KW-0808">Transferase</keyword>
<dbReference type="Proteomes" id="UP001575181">
    <property type="component" value="Unassembled WGS sequence"/>
</dbReference>
<feature type="binding site" evidence="8">
    <location>
        <position position="174"/>
    </location>
    <ligand>
        <name>ATP</name>
        <dbReference type="ChEBI" id="CHEBI:30616"/>
    </ligand>
</feature>
<reference evidence="9 10" key="1">
    <citation type="submission" date="2024-08" db="EMBL/GenBank/DDBJ databases">
        <title>Whole-genome sequencing of halo(alkali)philic microorganisms from hypersaline lakes.</title>
        <authorList>
            <person name="Sorokin D.Y."/>
            <person name="Merkel A.Y."/>
            <person name="Messina E."/>
            <person name="Yakimov M."/>
        </authorList>
    </citation>
    <scope>NUCLEOTIDE SEQUENCE [LARGE SCALE GENOMIC DNA]</scope>
    <source>
        <strain evidence="9 10">Cl-TMA</strain>
    </source>
</reference>
<proteinExistence type="inferred from homology"/>
<feature type="binding site" evidence="8">
    <location>
        <position position="124"/>
    </location>
    <ligand>
        <name>ATP</name>
        <dbReference type="ChEBI" id="CHEBI:30616"/>
    </ligand>
</feature>
<comment type="catalytic activity">
    <reaction evidence="8">
        <text>L-tyrosyl-[protein] + UTP = O-(5'-uridylyl)-L-tyrosyl-[protein] + diphosphate</text>
        <dbReference type="Rhea" id="RHEA:83887"/>
        <dbReference type="Rhea" id="RHEA-COMP:10136"/>
        <dbReference type="Rhea" id="RHEA-COMP:20238"/>
        <dbReference type="ChEBI" id="CHEBI:33019"/>
        <dbReference type="ChEBI" id="CHEBI:46398"/>
        <dbReference type="ChEBI" id="CHEBI:46858"/>
        <dbReference type="ChEBI" id="CHEBI:90602"/>
    </reaction>
</comment>
<feature type="binding site" evidence="8">
    <location>
        <position position="123"/>
    </location>
    <ligand>
        <name>ATP</name>
        <dbReference type="ChEBI" id="CHEBI:30616"/>
    </ligand>
</feature>
<dbReference type="EC" id="2.7.7.108" evidence="8"/>
<feature type="binding site" evidence="8">
    <location>
        <position position="260"/>
    </location>
    <ligand>
        <name>ATP</name>
        <dbReference type="ChEBI" id="CHEBI:30616"/>
    </ligand>
</feature>
<feature type="active site" description="Proton acceptor" evidence="8">
    <location>
        <position position="250"/>
    </location>
</feature>
<feature type="binding site" evidence="8">
    <location>
        <position position="88"/>
    </location>
    <ligand>
        <name>ATP</name>
        <dbReference type="ChEBI" id="CHEBI:30616"/>
    </ligand>
</feature>
<dbReference type="EC" id="2.7.7.-" evidence="8"/>
<evidence type="ECO:0000256" key="8">
    <source>
        <dbReference type="HAMAP-Rule" id="MF_00692"/>
    </source>
</evidence>
<feature type="binding site" evidence="8">
    <location>
        <position position="111"/>
    </location>
    <ligand>
        <name>ATP</name>
        <dbReference type="ChEBI" id="CHEBI:30616"/>
    </ligand>
</feature>
<dbReference type="InterPro" id="IPR003846">
    <property type="entry name" value="SelO"/>
</dbReference>
<evidence type="ECO:0000256" key="7">
    <source>
        <dbReference type="ARBA" id="ARBA00022842"/>
    </source>
</evidence>